<feature type="compositionally biased region" description="Basic and acidic residues" evidence="1">
    <location>
        <begin position="1"/>
        <end position="11"/>
    </location>
</feature>
<accession>A0A834I7A2</accession>
<feature type="region of interest" description="Disordered" evidence="1">
    <location>
        <begin position="1"/>
        <end position="60"/>
    </location>
</feature>
<protein>
    <submittedName>
        <fullName evidence="2">Uncharacterized protein</fullName>
    </submittedName>
</protein>
<reference evidence="2" key="1">
    <citation type="submission" date="2020-08" db="EMBL/GenBank/DDBJ databases">
        <title>Genome sequencing and assembly of the red palm weevil Rhynchophorus ferrugineus.</title>
        <authorList>
            <person name="Dias G.B."/>
            <person name="Bergman C.M."/>
            <person name="Manee M."/>
        </authorList>
    </citation>
    <scope>NUCLEOTIDE SEQUENCE</scope>
    <source>
        <strain evidence="2">AA-2017</strain>
        <tissue evidence="2">Whole larva</tissue>
    </source>
</reference>
<proteinExistence type="predicted"/>
<sequence>MAKTIIIKENKPASGETEEERRDAVSTGNCVSPPAPPPRRSGMTPAGRGGGGGSGPHSKKSCLAGMMEKICFKNLNETGTSLNRRWGCSSEWLNYVALDGKFVKCLVIRGGDQLPFEVGAATARNAAIAKPYTSDCLVVKT</sequence>
<name>A0A834I7A2_RHYFE</name>
<dbReference type="EMBL" id="JAACXV010013176">
    <property type="protein sequence ID" value="KAF7273996.1"/>
    <property type="molecule type" value="Genomic_DNA"/>
</dbReference>
<evidence type="ECO:0000313" key="3">
    <source>
        <dbReference type="Proteomes" id="UP000625711"/>
    </source>
</evidence>
<evidence type="ECO:0000256" key="1">
    <source>
        <dbReference type="SAM" id="MobiDB-lite"/>
    </source>
</evidence>
<comment type="caution">
    <text evidence="2">The sequence shown here is derived from an EMBL/GenBank/DDBJ whole genome shotgun (WGS) entry which is preliminary data.</text>
</comment>
<gene>
    <name evidence="2" type="ORF">GWI33_013317</name>
</gene>
<dbReference type="AlphaFoldDB" id="A0A834I7A2"/>
<evidence type="ECO:0000313" key="2">
    <source>
        <dbReference type="EMBL" id="KAF7273996.1"/>
    </source>
</evidence>
<organism evidence="2 3">
    <name type="scientific">Rhynchophorus ferrugineus</name>
    <name type="common">Red palm weevil</name>
    <name type="synonym">Curculio ferrugineus</name>
    <dbReference type="NCBI Taxonomy" id="354439"/>
    <lineage>
        <taxon>Eukaryota</taxon>
        <taxon>Metazoa</taxon>
        <taxon>Ecdysozoa</taxon>
        <taxon>Arthropoda</taxon>
        <taxon>Hexapoda</taxon>
        <taxon>Insecta</taxon>
        <taxon>Pterygota</taxon>
        <taxon>Neoptera</taxon>
        <taxon>Endopterygota</taxon>
        <taxon>Coleoptera</taxon>
        <taxon>Polyphaga</taxon>
        <taxon>Cucujiformia</taxon>
        <taxon>Curculionidae</taxon>
        <taxon>Dryophthorinae</taxon>
        <taxon>Rhynchophorus</taxon>
    </lineage>
</organism>
<dbReference type="Proteomes" id="UP000625711">
    <property type="component" value="Unassembled WGS sequence"/>
</dbReference>
<keyword evidence="3" id="KW-1185">Reference proteome</keyword>